<keyword evidence="2" id="KW-0677">Repeat</keyword>
<dbReference type="InterPro" id="IPR003591">
    <property type="entry name" value="Leu-rich_rpt_typical-subtyp"/>
</dbReference>
<dbReference type="EMBL" id="GG666549">
    <property type="protein sequence ID" value="EEN56710.1"/>
    <property type="molecule type" value="Genomic_DNA"/>
</dbReference>
<feature type="compositionally biased region" description="Polar residues" evidence="3">
    <location>
        <begin position="802"/>
        <end position="831"/>
    </location>
</feature>
<dbReference type="AlphaFoldDB" id="C3YSK9"/>
<evidence type="ECO:0000256" key="2">
    <source>
        <dbReference type="ARBA" id="ARBA00022737"/>
    </source>
</evidence>
<feature type="chain" id="PRO_5002935934" description="Ig-like domain-containing protein" evidence="4">
    <location>
        <begin position="25"/>
        <end position="894"/>
    </location>
</feature>
<dbReference type="eggNOG" id="KOG0619">
    <property type="taxonomic scope" value="Eukaryota"/>
</dbReference>
<evidence type="ECO:0000256" key="4">
    <source>
        <dbReference type="SAM" id="SignalP"/>
    </source>
</evidence>
<dbReference type="InterPro" id="IPR001611">
    <property type="entry name" value="Leu-rich_rpt"/>
</dbReference>
<dbReference type="SMART" id="SM00369">
    <property type="entry name" value="LRR_TYP"/>
    <property type="match status" value="5"/>
</dbReference>
<evidence type="ECO:0000256" key="1">
    <source>
        <dbReference type="ARBA" id="ARBA00022614"/>
    </source>
</evidence>
<keyword evidence="4" id="KW-0732">Signal</keyword>
<evidence type="ECO:0008006" key="6">
    <source>
        <dbReference type="Google" id="ProtNLM"/>
    </source>
</evidence>
<dbReference type="Gene3D" id="3.80.10.10">
    <property type="entry name" value="Ribonuclease Inhibitor"/>
    <property type="match status" value="2"/>
</dbReference>
<feature type="compositionally biased region" description="Polar residues" evidence="3">
    <location>
        <begin position="840"/>
        <end position="849"/>
    </location>
</feature>
<feature type="region of interest" description="Disordered" evidence="3">
    <location>
        <begin position="699"/>
        <end position="759"/>
    </location>
</feature>
<dbReference type="InterPro" id="IPR032675">
    <property type="entry name" value="LRR_dom_sf"/>
</dbReference>
<organism>
    <name type="scientific">Branchiostoma floridae</name>
    <name type="common">Florida lancelet</name>
    <name type="synonym">Amphioxus</name>
    <dbReference type="NCBI Taxonomy" id="7739"/>
    <lineage>
        <taxon>Eukaryota</taxon>
        <taxon>Metazoa</taxon>
        <taxon>Chordata</taxon>
        <taxon>Cephalochordata</taxon>
        <taxon>Leptocardii</taxon>
        <taxon>Amphioxiformes</taxon>
        <taxon>Branchiostomatidae</taxon>
        <taxon>Branchiostoma</taxon>
    </lineage>
</organism>
<dbReference type="PANTHER" id="PTHR43564:SF2">
    <property type="entry name" value="BLR6059 PROTEIN"/>
    <property type="match status" value="1"/>
</dbReference>
<evidence type="ECO:0000313" key="5">
    <source>
        <dbReference type="EMBL" id="EEN56710.1"/>
    </source>
</evidence>
<dbReference type="PANTHER" id="PTHR43564">
    <property type="entry name" value="KYNURENINE FORMAMIDASE-LIKE PROTEIN"/>
    <property type="match status" value="1"/>
</dbReference>
<protein>
    <recommendedName>
        <fullName evidence="6">Ig-like domain-containing protein</fullName>
    </recommendedName>
</protein>
<sequence length="894" mass="98199">MAEWTAKFYLMLVVVRLIVPCVEAGDWQHCQNVSPLRCSVGDSRNGGSKYRYDIADYESKWNPYAADSYRGPFRYNNLNLYAAFTSCYDCAGNGSVSGSSVIAEVQSVTLSPSQQDITIHVIADNNVGTMTKADTIAISRLPCGRDCSLWLVNCNITTIEVGAFAKLPQVTALVIWQSNLQTLRSGTFEGMEGLETLLLLGNNITCLEAGAFEGLSQLLSLYLVDNQILTMAPGMLRGLQLDWLDVSANSIWYIAPGVLQGTRSVRNVYIVKNKLQSVNVGMFAELAIMENLYLEYNEISWIADDAFHSNKRLGLLSLQGNKLTYLSGFWSKPSNLGKVVLKLKGNAIIAAEYPGRGSLRWQVRLPNNPLRCTCASIGLYESLWRQWTEISRAPWHSLISLPTGCPASSLMEWPPVQVNVSALPCPTPFVEIVNVEQNHETREYEVVGNVYWEDLPQVSWVFANGSEHSMNIMYNTNSTTHASLGMGNLTVQVKTYLRAEGWTKCKMMDFDIREPQKWKVCSNYMGKSSFTLWLEGAGPLALRNTLFTASSASGSYTTNLEVTHDTHMSHSHTTQHPTTTAPPLMSTLQHRTTTRQTTAEIMSTGMTVDRDSNVTWYISVSATAVTVLLFAFVGKVVLKCFRCPPDMADGVRATVAACSNSPLGDHDSPNDSVISPYAEGRFEDHESLDGSEISPYAVGHIEDHGGLNGSESGISPYAEGRLEDHDSLDGSEISPYAEGRIEDHGSLRDINSSGSSEIVPYGQGALNAAYEERSNENTNAGNSNVSDQNCYQHPSTPPNPGATHSSAYQQRTSYENTGTETSKVSDQNCYQHPSILPNPGATQSSAYQQCSSYEDTGTETSKVSDQNCYQHPSILANSSASHSSAYQLRRGYFD</sequence>
<feature type="compositionally biased region" description="Polar residues" evidence="3">
    <location>
        <begin position="776"/>
        <end position="794"/>
    </location>
</feature>
<dbReference type="InParanoid" id="C3YSK9"/>
<dbReference type="Pfam" id="PF13855">
    <property type="entry name" value="LRR_8"/>
    <property type="match status" value="2"/>
</dbReference>
<reference evidence="5" key="1">
    <citation type="journal article" date="2008" name="Nature">
        <title>The amphioxus genome and the evolution of the chordate karyotype.</title>
        <authorList>
            <consortium name="US DOE Joint Genome Institute (JGI-PGF)"/>
            <person name="Putnam N.H."/>
            <person name="Butts T."/>
            <person name="Ferrier D.E.K."/>
            <person name="Furlong R.F."/>
            <person name="Hellsten U."/>
            <person name="Kawashima T."/>
            <person name="Robinson-Rechavi M."/>
            <person name="Shoguchi E."/>
            <person name="Terry A."/>
            <person name="Yu J.-K."/>
            <person name="Benito-Gutierrez E.L."/>
            <person name="Dubchak I."/>
            <person name="Garcia-Fernandez J."/>
            <person name="Gibson-Brown J.J."/>
            <person name="Grigoriev I.V."/>
            <person name="Horton A.C."/>
            <person name="de Jong P.J."/>
            <person name="Jurka J."/>
            <person name="Kapitonov V.V."/>
            <person name="Kohara Y."/>
            <person name="Kuroki Y."/>
            <person name="Lindquist E."/>
            <person name="Lucas S."/>
            <person name="Osoegawa K."/>
            <person name="Pennacchio L.A."/>
            <person name="Salamov A.A."/>
            <person name="Satou Y."/>
            <person name="Sauka-Spengler T."/>
            <person name="Schmutz J."/>
            <person name="Shin-I T."/>
            <person name="Toyoda A."/>
            <person name="Bronner-Fraser M."/>
            <person name="Fujiyama A."/>
            <person name="Holland L.Z."/>
            <person name="Holland P.W.H."/>
            <person name="Satoh N."/>
            <person name="Rokhsar D.S."/>
        </authorList>
    </citation>
    <scope>NUCLEOTIDE SEQUENCE [LARGE SCALE GENOMIC DNA]</scope>
    <source>
        <strain evidence="5">S238N-H82</strain>
        <tissue evidence="5">Testes</tissue>
    </source>
</reference>
<feature type="signal peptide" evidence="4">
    <location>
        <begin position="1"/>
        <end position="24"/>
    </location>
</feature>
<evidence type="ECO:0000256" key="3">
    <source>
        <dbReference type="SAM" id="MobiDB-lite"/>
    </source>
</evidence>
<accession>C3YSK9</accession>
<gene>
    <name evidence="5" type="ORF">BRAFLDRAFT_67763</name>
</gene>
<keyword evidence="1" id="KW-0433">Leucine-rich repeat</keyword>
<dbReference type="SUPFAM" id="SSF52058">
    <property type="entry name" value="L domain-like"/>
    <property type="match status" value="1"/>
</dbReference>
<proteinExistence type="predicted"/>
<feature type="region of interest" description="Disordered" evidence="3">
    <location>
        <begin position="773"/>
        <end position="849"/>
    </location>
</feature>
<name>C3YSK9_BRAFL</name>